<dbReference type="Proteomes" id="UP000005204">
    <property type="component" value="Unassembled WGS sequence"/>
</dbReference>
<dbReference type="KEGG" id="bmor:119630243"/>
<evidence type="ECO:0000313" key="1">
    <source>
        <dbReference type="EnsemblMetazoa" id="XP_037874874.1"/>
    </source>
</evidence>
<protein>
    <recommendedName>
        <fullName evidence="3">Reverse transcriptase domain-containing protein</fullName>
    </recommendedName>
</protein>
<name>A0A8R2M6V0_BOMMO</name>
<dbReference type="PANTHER" id="PTHR19446">
    <property type="entry name" value="REVERSE TRANSCRIPTASES"/>
    <property type="match status" value="1"/>
</dbReference>
<reference evidence="1" key="2">
    <citation type="submission" date="2022-06" db="UniProtKB">
        <authorList>
            <consortium name="EnsemblMetazoa"/>
        </authorList>
    </citation>
    <scope>IDENTIFICATION</scope>
    <source>
        <strain evidence="1">p50T (Dazao)</strain>
    </source>
</reference>
<evidence type="ECO:0000313" key="2">
    <source>
        <dbReference type="Proteomes" id="UP000005204"/>
    </source>
</evidence>
<reference evidence="2" key="1">
    <citation type="journal article" date="2008" name="Insect Biochem. Mol. Biol.">
        <title>The genome of a lepidopteran model insect, the silkworm Bombyx mori.</title>
        <authorList>
            <consortium name="International Silkworm Genome Consortium"/>
        </authorList>
    </citation>
    <scope>NUCLEOTIDE SEQUENCE [LARGE SCALE GENOMIC DNA]</scope>
    <source>
        <strain evidence="2">p50T</strain>
    </source>
</reference>
<organism evidence="1 2">
    <name type="scientific">Bombyx mori</name>
    <name type="common">Silk moth</name>
    <dbReference type="NCBI Taxonomy" id="7091"/>
    <lineage>
        <taxon>Eukaryota</taxon>
        <taxon>Metazoa</taxon>
        <taxon>Ecdysozoa</taxon>
        <taxon>Arthropoda</taxon>
        <taxon>Hexapoda</taxon>
        <taxon>Insecta</taxon>
        <taxon>Pterygota</taxon>
        <taxon>Neoptera</taxon>
        <taxon>Endopterygota</taxon>
        <taxon>Lepidoptera</taxon>
        <taxon>Glossata</taxon>
        <taxon>Ditrysia</taxon>
        <taxon>Bombycoidea</taxon>
        <taxon>Bombycidae</taxon>
        <taxon>Bombycinae</taxon>
        <taxon>Bombyx</taxon>
    </lineage>
</organism>
<accession>A0A8R2M6V0</accession>
<dbReference type="GeneID" id="119630243"/>
<dbReference type="EnsemblMetazoa" id="XM_038018946.1">
    <property type="protein sequence ID" value="XP_037874874.1"/>
    <property type="gene ID" value="LOC119630243"/>
</dbReference>
<evidence type="ECO:0008006" key="3">
    <source>
        <dbReference type="Google" id="ProtNLM"/>
    </source>
</evidence>
<dbReference type="AlphaFoldDB" id="A0A8R2M6V0"/>
<keyword evidence="2" id="KW-1185">Reference proteome</keyword>
<sequence>MAFGQLKNGKAPAEDGITTELLKAGGTPVLKELQKIYKLILFKRKTPEAWARSVVVLFLKKSHHKPSRARLDESQPPEQAGFRGGYSTIDHIHTIRQIIQKAYEYNQPLCLAFVDHEKDFDSIEIYAATMTVLFRNRQSEHISLHRGVRQGDVISLNLFTNALEDMFKTLDRNRLA</sequence>
<proteinExistence type="predicted"/>
<dbReference type="RefSeq" id="XP_037874874.1">
    <property type="nucleotide sequence ID" value="XM_038018946.1"/>
</dbReference>